<dbReference type="AlphaFoldDB" id="A0A1U7NHY0"/>
<dbReference type="Pfam" id="PF01844">
    <property type="entry name" value="HNH"/>
    <property type="match status" value="1"/>
</dbReference>
<name>A0A1U7NHY0_9FIRM</name>
<dbReference type="CDD" id="cd00085">
    <property type="entry name" value="HNHc"/>
    <property type="match status" value="1"/>
</dbReference>
<evidence type="ECO:0000313" key="2">
    <source>
        <dbReference type="EMBL" id="OLU41672.1"/>
    </source>
</evidence>
<dbReference type="GO" id="GO:0008270">
    <property type="term" value="F:zinc ion binding"/>
    <property type="evidence" value="ECO:0007669"/>
    <property type="project" value="InterPro"/>
</dbReference>
<reference evidence="2 3" key="1">
    <citation type="submission" date="2016-11" db="EMBL/GenBank/DDBJ databases">
        <title>Description of two novel members of the family Erysipelotrichaceae: Ileibacterium lipovorans gen. nov., sp. nov. and Dubosiella newyorkensis, gen. nov., sp. nov.</title>
        <authorList>
            <person name="Cox L.M."/>
            <person name="Sohn J."/>
            <person name="Tyrrell K.L."/>
            <person name="Citron D.M."/>
            <person name="Lawson P.A."/>
            <person name="Patel N.B."/>
            <person name="Iizumi T."/>
            <person name="Perez-Perez G.I."/>
            <person name="Goldstein E.J."/>
            <person name="Blaser M.J."/>
        </authorList>
    </citation>
    <scope>NUCLEOTIDE SEQUENCE [LARGE SCALE GENOMIC DNA]</scope>
    <source>
        <strain evidence="2 3">NYU-BL-A3</strain>
    </source>
</reference>
<feature type="domain" description="HNH nuclease" evidence="1">
    <location>
        <begin position="20"/>
        <end position="79"/>
    </location>
</feature>
<keyword evidence="2" id="KW-0255">Endonuclease</keyword>
<gene>
    <name evidence="2" type="ORF">BO222_02920</name>
</gene>
<keyword evidence="3" id="KW-1185">Reference proteome</keyword>
<protein>
    <submittedName>
        <fullName evidence="2">HNH endonuclease</fullName>
    </submittedName>
</protein>
<dbReference type="Proteomes" id="UP000186341">
    <property type="component" value="Unassembled WGS sequence"/>
</dbReference>
<dbReference type="GO" id="GO:0003676">
    <property type="term" value="F:nucleic acid binding"/>
    <property type="evidence" value="ECO:0007669"/>
    <property type="project" value="InterPro"/>
</dbReference>
<dbReference type="InterPro" id="IPR003615">
    <property type="entry name" value="HNH_nuc"/>
</dbReference>
<dbReference type="InterPro" id="IPR002711">
    <property type="entry name" value="HNH"/>
</dbReference>
<comment type="caution">
    <text evidence="2">The sequence shown here is derived from an EMBL/GenBank/DDBJ whole genome shotgun (WGS) entry which is preliminary data.</text>
</comment>
<evidence type="ECO:0000259" key="1">
    <source>
        <dbReference type="SMART" id="SM00507"/>
    </source>
</evidence>
<proteinExistence type="predicted"/>
<dbReference type="EMBL" id="MPJW01000078">
    <property type="protein sequence ID" value="OLU41672.1"/>
    <property type="molecule type" value="Genomic_DNA"/>
</dbReference>
<sequence>MPGVGSNARYGPFRQEYERNRKKILMSQNICALCGKPVDKSLKYPDPMSATIDHIIPIDRGGHPADIDNLQLAHMKCNRDKSNNLQTEQQTSQVSNRNLPWLIDWKAYRADDKASQKKIKK</sequence>
<dbReference type="GO" id="GO:0004519">
    <property type="term" value="F:endonuclease activity"/>
    <property type="evidence" value="ECO:0007669"/>
    <property type="project" value="UniProtKB-KW"/>
</dbReference>
<evidence type="ECO:0000313" key="3">
    <source>
        <dbReference type="Proteomes" id="UP000186341"/>
    </source>
</evidence>
<accession>A0A1U7NHY0</accession>
<keyword evidence="2" id="KW-0540">Nuclease</keyword>
<organism evidence="2 3">
    <name type="scientific">Ileibacterium valens</name>
    <dbReference type="NCBI Taxonomy" id="1862668"/>
    <lineage>
        <taxon>Bacteria</taxon>
        <taxon>Bacillati</taxon>
        <taxon>Bacillota</taxon>
        <taxon>Erysipelotrichia</taxon>
        <taxon>Erysipelotrichales</taxon>
        <taxon>Erysipelotrichaceae</taxon>
        <taxon>Ileibacterium</taxon>
    </lineage>
</organism>
<keyword evidence="2" id="KW-0378">Hydrolase</keyword>
<dbReference type="SMART" id="SM00507">
    <property type="entry name" value="HNHc"/>
    <property type="match status" value="1"/>
</dbReference>
<dbReference type="Gene3D" id="1.10.30.50">
    <property type="match status" value="1"/>
</dbReference>
<dbReference type="OrthoDB" id="9802901at2"/>